<dbReference type="EMBL" id="BKCJ011822609">
    <property type="protein sequence ID" value="GFD55858.1"/>
    <property type="molecule type" value="Genomic_DNA"/>
</dbReference>
<accession>A0A699XCW6</accession>
<sequence>PVVEPNQHDDVPVVPEHLLVDEDEDLEEDEFKEEEDPLEEKMIWKSTSRKMRMSRS</sequence>
<reference evidence="1" key="1">
    <citation type="journal article" date="2019" name="Sci. Rep.">
        <title>Draft genome of Tanacetum cinerariifolium, the natural source of mosquito coil.</title>
        <authorList>
            <person name="Yamashiro T."/>
            <person name="Shiraishi A."/>
            <person name="Satake H."/>
            <person name="Nakayama K."/>
        </authorList>
    </citation>
    <scope>NUCLEOTIDE SEQUENCE</scope>
</reference>
<organism evidence="1">
    <name type="scientific">Tanacetum cinerariifolium</name>
    <name type="common">Dalmatian daisy</name>
    <name type="synonym">Chrysanthemum cinerariifolium</name>
    <dbReference type="NCBI Taxonomy" id="118510"/>
    <lineage>
        <taxon>Eukaryota</taxon>
        <taxon>Viridiplantae</taxon>
        <taxon>Streptophyta</taxon>
        <taxon>Embryophyta</taxon>
        <taxon>Tracheophyta</taxon>
        <taxon>Spermatophyta</taxon>
        <taxon>Magnoliopsida</taxon>
        <taxon>eudicotyledons</taxon>
        <taxon>Gunneridae</taxon>
        <taxon>Pentapetalae</taxon>
        <taxon>asterids</taxon>
        <taxon>campanulids</taxon>
        <taxon>Asterales</taxon>
        <taxon>Asteraceae</taxon>
        <taxon>Asteroideae</taxon>
        <taxon>Anthemideae</taxon>
        <taxon>Anthemidinae</taxon>
        <taxon>Tanacetum</taxon>
    </lineage>
</organism>
<name>A0A699XCW6_TANCI</name>
<proteinExistence type="predicted"/>
<evidence type="ECO:0000313" key="1">
    <source>
        <dbReference type="EMBL" id="GFD55858.1"/>
    </source>
</evidence>
<protein>
    <submittedName>
        <fullName evidence="1">Uncharacterized protein</fullName>
    </submittedName>
</protein>
<dbReference type="AlphaFoldDB" id="A0A699XCW6"/>
<gene>
    <name evidence="1" type="ORF">Tci_927827</name>
</gene>
<comment type="caution">
    <text evidence="1">The sequence shown here is derived from an EMBL/GenBank/DDBJ whole genome shotgun (WGS) entry which is preliminary data.</text>
</comment>
<feature type="non-terminal residue" evidence="1">
    <location>
        <position position="1"/>
    </location>
</feature>